<organism evidence="4 5">
    <name type="scientific">Marmota monax</name>
    <name type="common">Woodchuck</name>
    <dbReference type="NCBI Taxonomy" id="9995"/>
    <lineage>
        <taxon>Eukaryota</taxon>
        <taxon>Metazoa</taxon>
        <taxon>Chordata</taxon>
        <taxon>Craniata</taxon>
        <taxon>Vertebrata</taxon>
        <taxon>Euteleostomi</taxon>
        <taxon>Mammalia</taxon>
        <taxon>Eutheria</taxon>
        <taxon>Euarchontoglires</taxon>
        <taxon>Glires</taxon>
        <taxon>Rodentia</taxon>
        <taxon>Sciuromorpha</taxon>
        <taxon>Sciuridae</taxon>
        <taxon>Xerinae</taxon>
        <taxon>Marmotini</taxon>
        <taxon>Marmota</taxon>
    </lineage>
</organism>
<comment type="caution">
    <text evidence="4">The sequence shown here is derived from an EMBL/GenBank/DDBJ whole genome shotgun (WGS) entry which is preliminary data.</text>
</comment>
<dbReference type="Proteomes" id="UP000662637">
    <property type="component" value="Unassembled WGS sequence"/>
</dbReference>
<dbReference type="Pfam" id="PF00076">
    <property type="entry name" value="RRM_1"/>
    <property type="match status" value="1"/>
</dbReference>
<evidence type="ECO:0000256" key="1">
    <source>
        <dbReference type="PROSITE-ProRule" id="PRU00176"/>
    </source>
</evidence>
<evidence type="ECO:0000256" key="2">
    <source>
        <dbReference type="SAM" id="MobiDB-lite"/>
    </source>
</evidence>
<protein>
    <recommendedName>
        <fullName evidence="3">RRM domain-containing protein</fullName>
    </recommendedName>
</protein>
<dbReference type="InterPro" id="IPR035979">
    <property type="entry name" value="RBD_domain_sf"/>
</dbReference>
<gene>
    <name evidence="4" type="ORF">GHT09_017431</name>
</gene>
<keyword evidence="1" id="KW-0694">RNA-binding</keyword>
<dbReference type="SUPFAM" id="SSF54928">
    <property type="entry name" value="RNA-binding domain, RBD"/>
    <property type="match status" value="1"/>
</dbReference>
<proteinExistence type="predicted"/>
<dbReference type="InterPro" id="IPR012677">
    <property type="entry name" value="Nucleotide-bd_a/b_plait_sf"/>
</dbReference>
<evidence type="ECO:0000313" key="4">
    <source>
        <dbReference type="EMBL" id="KAF7471457.1"/>
    </source>
</evidence>
<name>A0A834Q6F4_MARMO</name>
<dbReference type="Gene3D" id="3.30.70.330">
    <property type="match status" value="1"/>
</dbReference>
<dbReference type="PROSITE" id="PS50102">
    <property type="entry name" value="RRM"/>
    <property type="match status" value="1"/>
</dbReference>
<dbReference type="InterPro" id="IPR000504">
    <property type="entry name" value="RRM_dom"/>
</dbReference>
<sequence>MTSLVRSFIGAETWERECLTARGPPLSRLTVLVLSFERCCYSHNTGSSVGSIWFLQEGSRKALAKVSHGSGSVQDESFDCQDSMKEEGFRQLFTAFGALTDCSLKFTKDGKFRNFGFIGFKSEEEAQAALNHFNKSFIDTSRITALRPLAFLSGSLSSLCKTLPGASQTAAGPAMGSGSVRKSCRRTGLLEPRWHLCCWPGGHLSHRCVSFTAQQQALRTHRWSLSSGALADAGAEFRVVTGSGTLGQLSRTHPGEGGVRKVSWRRRSHKGHPQVFIDMIKHLQPFAEKGKSKMEQHIAEATHSLTPQSVWCGRGGLQGHQCVGGFGLERSGSGFILSTLLALGPPCLLLPGRFSQTSGVCLTVTGDPRSTGIVGSLPENSPGLSDLAEGKLPVGG</sequence>
<dbReference type="AlphaFoldDB" id="A0A834Q6F4"/>
<dbReference type="GO" id="GO:0003723">
    <property type="term" value="F:RNA binding"/>
    <property type="evidence" value="ECO:0007669"/>
    <property type="project" value="UniProtKB-UniRule"/>
</dbReference>
<dbReference type="EMBL" id="WJEC01006809">
    <property type="protein sequence ID" value="KAF7471457.1"/>
    <property type="molecule type" value="Genomic_DNA"/>
</dbReference>
<feature type="domain" description="RRM" evidence="3">
    <location>
        <begin position="71"/>
        <end position="143"/>
    </location>
</feature>
<evidence type="ECO:0000313" key="5">
    <source>
        <dbReference type="Proteomes" id="UP000662637"/>
    </source>
</evidence>
<reference evidence="4" key="1">
    <citation type="submission" date="2020-08" db="EMBL/GenBank/DDBJ databases">
        <authorList>
            <person name="Shumante A."/>
            <person name="Zimin A.V."/>
            <person name="Puiu D."/>
            <person name="Salzberg S.L."/>
        </authorList>
    </citation>
    <scope>NUCLEOTIDE SEQUENCE</scope>
    <source>
        <strain evidence="4">WC2-LM</strain>
        <tissue evidence="4">Liver</tissue>
    </source>
</reference>
<feature type="region of interest" description="Disordered" evidence="2">
    <location>
        <begin position="373"/>
        <end position="396"/>
    </location>
</feature>
<accession>A0A834Q6F4</accession>
<evidence type="ECO:0000259" key="3">
    <source>
        <dbReference type="PROSITE" id="PS50102"/>
    </source>
</evidence>
<dbReference type="SMART" id="SM00360">
    <property type="entry name" value="RRM"/>
    <property type="match status" value="1"/>
</dbReference>